<dbReference type="RefSeq" id="WP_170928574.1">
    <property type="nucleotide sequence ID" value="NZ_FWWU01000008.1"/>
</dbReference>
<reference evidence="2 3" key="1">
    <citation type="submission" date="2017-04" db="EMBL/GenBank/DDBJ databases">
        <authorList>
            <person name="Afonso C.L."/>
            <person name="Miller P.J."/>
            <person name="Scott M.A."/>
            <person name="Spackman E."/>
            <person name="Goraichik I."/>
            <person name="Dimitrov K.M."/>
            <person name="Suarez D.L."/>
            <person name="Swayne D.E."/>
        </authorList>
    </citation>
    <scope>NUCLEOTIDE SEQUENCE [LARGE SCALE GENOMIC DNA]</scope>
    <source>
        <strain evidence="2 3">KR-140</strain>
    </source>
</reference>
<evidence type="ECO:0000256" key="1">
    <source>
        <dbReference type="SAM" id="Phobius"/>
    </source>
</evidence>
<name>A0A1W1V0B0_9DEIO</name>
<evidence type="ECO:0000313" key="3">
    <source>
        <dbReference type="Proteomes" id="UP000192582"/>
    </source>
</evidence>
<protein>
    <submittedName>
        <fullName evidence="2">Uncharacterized protein</fullName>
    </submittedName>
</protein>
<proteinExistence type="predicted"/>
<organism evidence="2 3">
    <name type="scientific">Deinococcus hopiensis KR-140</name>
    <dbReference type="NCBI Taxonomy" id="695939"/>
    <lineage>
        <taxon>Bacteria</taxon>
        <taxon>Thermotogati</taxon>
        <taxon>Deinococcota</taxon>
        <taxon>Deinococci</taxon>
        <taxon>Deinococcales</taxon>
        <taxon>Deinococcaceae</taxon>
        <taxon>Deinococcus</taxon>
    </lineage>
</organism>
<feature type="transmembrane region" description="Helical" evidence="1">
    <location>
        <begin position="75"/>
        <end position="93"/>
    </location>
</feature>
<dbReference type="Proteomes" id="UP000192582">
    <property type="component" value="Unassembled WGS sequence"/>
</dbReference>
<keyword evidence="1" id="KW-0812">Transmembrane</keyword>
<sequence>MITLFSLPLLCLVILGGPVWSVVLIEKKLASAVRNEVLPLRIALVSALLPAGIWTLLVGMGSVDTPQAAYKPVQWFLLGLACIPTWMTGWSLWCLRHTRGNGGAVLAFVVTLPSTALAVMYFHWAMP</sequence>
<dbReference type="AlphaFoldDB" id="A0A1W1V0B0"/>
<evidence type="ECO:0000313" key="2">
    <source>
        <dbReference type="EMBL" id="SMB86451.1"/>
    </source>
</evidence>
<accession>A0A1W1V0B0</accession>
<dbReference type="EMBL" id="FWWU01000008">
    <property type="protein sequence ID" value="SMB86451.1"/>
    <property type="molecule type" value="Genomic_DNA"/>
</dbReference>
<feature type="transmembrane region" description="Helical" evidence="1">
    <location>
        <begin position="37"/>
        <end position="63"/>
    </location>
</feature>
<keyword evidence="1" id="KW-0472">Membrane</keyword>
<gene>
    <name evidence="2" type="ORF">SAMN00790413_03818</name>
</gene>
<feature type="transmembrane region" description="Helical" evidence="1">
    <location>
        <begin position="105"/>
        <end position="124"/>
    </location>
</feature>
<keyword evidence="1" id="KW-1133">Transmembrane helix</keyword>
<keyword evidence="3" id="KW-1185">Reference proteome</keyword>